<accession>A0A6S6WUD8</accession>
<dbReference type="PANTHER" id="PTHR12215:SF10">
    <property type="entry name" value="L-AMINOADIPATE-SEMIALDEHYDE DEHYDROGENASE-PHOSPHOPANTETHEINYL TRANSFERASE"/>
    <property type="match status" value="1"/>
</dbReference>
<evidence type="ECO:0000313" key="4">
    <source>
        <dbReference type="Proteomes" id="UP000481517"/>
    </source>
</evidence>
<dbReference type="SUPFAM" id="SSF56214">
    <property type="entry name" value="4'-phosphopantetheinyl transferase"/>
    <property type="match status" value="2"/>
</dbReference>
<gene>
    <name evidence="3" type="ORF">PSI9734_01216</name>
</gene>
<organism evidence="3 4">
    <name type="scientific">Pseudidiomarina piscicola</name>
    <dbReference type="NCBI Taxonomy" id="2614830"/>
    <lineage>
        <taxon>Bacteria</taxon>
        <taxon>Pseudomonadati</taxon>
        <taxon>Pseudomonadota</taxon>
        <taxon>Gammaproteobacteria</taxon>
        <taxon>Alteromonadales</taxon>
        <taxon>Idiomarinaceae</taxon>
        <taxon>Pseudidiomarina</taxon>
    </lineage>
</organism>
<reference evidence="3 4" key="1">
    <citation type="submission" date="2020-02" db="EMBL/GenBank/DDBJ databases">
        <authorList>
            <person name="Rodrigo-Torres L."/>
            <person name="Arahal R. D."/>
            <person name="Lucena T."/>
        </authorList>
    </citation>
    <scope>NUCLEOTIDE SEQUENCE [LARGE SCALE GENOMIC DNA]</scope>
    <source>
        <strain evidence="3 4">CECT 9734</strain>
    </source>
</reference>
<evidence type="ECO:0000313" key="3">
    <source>
        <dbReference type="EMBL" id="CAB0150777.1"/>
    </source>
</evidence>
<dbReference type="Pfam" id="PF22624">
    <property type="entry name" value="AASDHPPT_N"/>
    <property type="match status" value="1"/>
</dbReference>
<dbReference type="EMBL" id="CADCXY010000002">
    <property type="protein sequence ID" value="CAB0150777.1"/>
    <property type="molecule type" value="Genomic_DNA"/>
</dbReference>
<dbReference type="Proteomes" id="UP000481517">
    <property type="component" value="Unassembled WGS sequence"/>
</dbReference>
<protein>
    <recommendedName>
        <fullName evidence="2">4'-phosphopantetheinyl transferase N-terminal domain-containing protein</fullName>
    </recommendedName>
</protein>
<name>A0A6S6WUD8_9GAMM</name>
<dbReference type="InterPro" id="IPR055066">
    <property type="entry name" value="AASDHPPT_N"/>
</dbReference>
<dbReference type="GO" id="GO:0000287">
    <property type="term" value="F:magnesium ion binding"/>
    <property type="evidence" value="ECO:0007669"/>
    <property type="project" value="InterPro"/>
</dbReference>
<keyword evidence="4" id="KW-1185">Reference proteome</keyword>
<dbReference type="RefSeq" id="WP_173920221.1">
    <property type="nucleotide sequence ID" value="NZ_CADCXY010000002.1"/>
</dbReference>
<evidence type="ECO:0000256" key="1">
    <source>
        <dbReference type="ARBA" id="ARBA00022679"/>
    </source>
</evidence>
<dbReference type="GO" id="GO:0008897">
    <property type="term" value="F:holo-[acyl-carrier-protein] synthase activity"/>
    <property type="evidence" value="ECO:0007669"/>
    <property type="project" value="InterPro"/>
</dbReference>
<feature type="domain" description="4'-phosphopantetheinyl transferase N-terminal" evidence="2">
    <location>
        <begin position="26"/>
        <end position="104"/>
    </location>
</feature>
<proteinExistence type="predicted"/>
<evidence type="ECO:0000259" key="2">
    <source>
        <dbReference type="Pfam" id="PF22624"/>
    </source>
</evidence>
<dbReference type="GO" id="GO:0019878">
    <property type="term" value="P:lysine biosynthetic process via aminoadipic acid"/>
    <property type="evidence" value="ECO:0007669"/>
    <property type="project" value="TreeGrafter"/>
</dbReference>
<dbReference type="GO" id="GO:0005829">
    <property type="term" value="C:cytosol"/>
    <property type="evidence" value="ECO:0007669"/>
    <property type="project" value="TreeGrafter"/>
</dbReference>
<dbReference type="InterPro" id="IPR037143">
    <property type="entry name" value="4-PPantetheinyl_Trfase_dom_sf"/>
</dbReference>
<dbReference type="InterPro" id="IPR050559">
    <property type="entry name" value="P-Pant_transferase_sf"/>
</dbReference>
<keyword evidence="1" id="KW-0808">Transferase</keyword>
<dbReference type="PANTHER" id="PTHR12215">
    <property type="entry name" value="PHOSPHOPANTETHEINE TRANSFERASE"/>
    <property type="match status" value="1"/>
</dbReference>
<dbReference type="Gene3D" id="3.90.470.20">
    <property type="entry name" value="4'-phosphopantetheinyl transferase domain"/>
    <property type="match status" value="1"/>
</dbReference>
<dbReference type="AlphaFoldDB" id="A0A6S6WUD8"/>
<sequence>MTAEVPVASLYAANLEQLVPRLRPWLTAQEHELAQGYPRLRRRLQYLAGRGLLRFLIQQQWQIPAAEIAILRHDNGAPTLRVQGETWQCSISHSHDMALVAAHPSTPVGVDVEQIKPRKQLQRIQRLEFMRDLATNHMDAFYQRWTLAEAVTKAEQALLMEVLKRSSAPYLNHASHAQHNDYILCCYAQAPKSPLHPLKTTNT</sequence>